<dbReference type="AlphaFoldDB" id="A0A537KME6"/>
<accession>A0A537KME6</accession>
<feature type="domain" description="M23ase beta-sheet core" evidence="1">
    <location>
        <begin position="1"/>
        <end position="88"/>
    </location>
</feature>
<dbReference type="GO" id="GO:0004222">
    <property type="term" value="F:metalloendopeptidase activity"/>
    <property type="evidence" value="ECO:0007669"/>
    <property type="project" value="TreeGrafter"/>
</dbReference>
<dbReference type="Proteomes" id="UP000319353">
    <property type="component" value="Unassembled WGS sequence"/>
</dbReference>
<dbReference type="InterPro" id="IPR050570">
    <property type="entry name" value="Cell_wall_metabolism_enzyme"/>
</dbReference>
<proteinExistence type="predicted"/>
<protein>
    <submittedName>
        <fullName evidence="2">M23 family metallopeptidase</fullName>
    </submittedName>
</protein>
<dbReference type="Pfam" id="PF01551">
    <property type="entry name" value="Peptidase_M23"/>
    <property type="match status" value="1"/>
</dbReference>
<comment type="caution">
    <text evidence="2">The sequence shown here is derived from an EMBL/GenBank/DDBJ whole genome shotgun (WGS) entry which is preliminary data.</text>
</comment>
<dbReference type="EMBL" id="VBAL01000234">
    <property type="protein sequence ID" value="TMI96938.1"/>
    <property type="molecule type" value="Genomic_DNA"/>
</dbReference>
<evidence type="ECO:0000259" key="1">
    <source>
        <dbReference type="Pfam" id="PF01551"/>
    </source>
</evidence>
<dbReference type="InterPro" id="IPR011055">
    <property type="entry name" value="Dup_hybrid_motif"/>
</dbReference>
<dbReference type="InterPro" id="IPR016047">
    <property type="entry name" value="M23ase_b-sheet_dom"/>
</dbReference>
<name>A0A537KME6_9BACT</name>
<feature type="non-terminal residue" evidence="2">
    <location>
        <position position="1"/>
    </location>
</feature>
<organism evidence="2 3">
    <name type="scientific">Candidatus Segetimicrobium genomatis</name>
    <dbReference type="NCBI Taxonomy" id="2569760"/>
    <lineage>
        <taxon>Bacteria</taxon>
        <taxon>Bacillati</taxon>
        <taxon>Candidatus Sysuimicrobiota</taxon>
        <taxon>Candidatus Sysuimicrobiia</taxon>
        <taxon>Candidatus Sysuimicrobiales</taxon>
        <taxon>Candidatus Segetimicrobiaceae</taxon>
        <taxon>Candidatus Segetimicrobium</taxon>
    </lineage>
</organism>
<gene>
    <name evidence="2" type="ORF">E6H01_13585</name>
</gene>
<reference evidence="2 3" key="1">
    <citation type="journal article" date="2019" name="Nat. Microbiol.">
        <title>Mediterranean grassland soil C-N compound turnover is dependent on rainfall and depth, and is mediated by genomically divergent microorganisms.</title>
        <authorList>
            <person name="Diamond S."/>
            <person name="Andeer P.F."/>
            <person name="Li Z."/>
            <person name="Crits-Christoph A."/>
            <person name="Burstein D."/>
            <person name="Anantharaman K."/>
            <person name="Lane K.R."/>
            <person name="Thomas B.C."/>
            <person name="Pan C."/>
            <person name="Northen T.R."/>
            <person name="Banfield J.F."/>
        </authorList>
    </citation>
    <scope>NUCLEOTIDE SEQUENCE [LARGE SCALE GENOMIC DNA]</scope>
    <source>
        <strain evidence="2">NP_4</strain>
    </source>
</reference>
<evidence type="ECO:0000313" key="3">
    <source>
        <dbReference type="Proteomes" id="UP000319353"/>
    </source>
</evidence>
<dbReference type="CDD" id="cd12797">
    <property type="entry name" value="M23_peptidase"/>
    <property type="match status" value="1"/>
</dbReference>
<dbReference type="Gene3D" id="2.70.70.10">
    <property type="entry name" value="Glucose Permease (Domain IIA)"/>
    <property type="match status" value="1"/>
</dbReference>
<evidence type="ECO:0000313" key="2">
    <source>
        <dbReference type="EMBL" id="TMI96938.1"/>
    </source>
</evidence>
<dbReference type="PANTHER" id="PTHR21666">
    <property type="entry name" value="PEPTIDASE-RELATED"/>
    <property type="match status" value="1"/>
</dbReference>
<dbReference type="PANTHER" id="PTHR21666:SF270">
    <property type="entry name" value="MUREIN HYDROLASE ACTIVATOR ENVC"/>
    <property type="match status" value="1"/>
</dbReference>
<sequence length="216" mass="23616">PDGTPVHAIGDGIVVYSGPAEAGANTIAIRHDRKLNTADGERFVFSVYYHNSKLLAQVGQRVGVGDVIALVGNTGRATNDHLHLEVHVAPATDSSKIVDPNVRYPPYNANPELWIEPLPGTGLLAGQAWDSNGQPVPQARIYGFVKPEPQETPFSFIETYGPRNHVDPVYHEHFAVSDVPAGEYVLGMEIEGRRVSRRIRVAAGKLTWVEFRPDAH</sequence>
<dbReference type="SUPFAM" id="SSF51261">
    <property type="entry name" value="Duplicated hybrid motif"/>
    <property type="match status" value="1"/>
</dbReference>